<evidence type="ECO:0000313" key="1">
    <source>
        <dbReference type="EMBL" id="KAJ7563469.1"/>
    </source>
</evidence>
<accession>A0ACC2EAD6</accession>
<sequence length="474" mass="49849">MEILRVSNAAGPSLAPLAAAAKASCRSSGFVFASQKNSSFSSVERIEEAIRGRKQLQSNLPAAGSISHTTAAVAWFLGGLVSPQAGLALNYDEIVQSVNVPRDVSLDLNVDFGGAFGSVLDIVSVNPLAVIGGALAIALPLALSSLLGKPQPWGTVSAKDAYAKIGDPELNAQLLDIRDPNDMKLEGTPDLRAFKKRVVQVAFGEDESGFIEKVSKKFKDPATTSVYILDRFDGDAPAVAKLLATNGFKAAYAIKDGAEGPNGWQKSELPWLLPRKGFTFNVEALKDVLDLENTSVVPATLGVAAAAGVGLLVFSEAETALQLLGTAAVVQLFVKKLLFAEDRKKTLKELQTFLDTKVAPKELVDELKGIGKAFLPKLREVSYEAAGNGAAISQNVEAQVPTSEIVEAAAPSGSSEIAVVPTIDAVQNTEEKSLSSVTPAVSISTDLPRSSTPLSPYPRYADLKPPSSPTPSRP</sequence>
<name>A0ACC2EAD6_DIPCM</name>
<comment type="caution">
    <text evidence="1">The sequence shown here is derived from an EMBL/GenBank/DDBJ whole genome shotgun (WGS) entry which is preliminary data.</text>
</comment>
<keyword evidence="2" id="KW-1185">Reference proteome</keyword>
<dbReference type="EMBL" id="CM055094">
    <property type="protein sequence ID" value="KAJ7563469.1"/>
    <property type="molecule type" value="Genomic_DNA"/>
</dbReference>
<dbReference type="Proteomes" id="UP001162992">
    <property type="component" value="Chromosome 3"/>
</dbReference>
<reference evidence="2" key="1">
    <citation type="journal article" date="2024" name="Proc. Natl. Acad. Sci. U.S.A.">
        <title>Extraordinary preservation of gene collinearity over three hundred million years revealed in homosporous lycophytes.</title>
        <authorList>
            <person name="Li C."/>
            <person name="Wickell D."/>
            <person name="Kuo L.Y."/>
            <person name="Chen X."/>
            <person name="Nie B."/>
            <person name="Liao X."/>
            <person name="Peng D."/>
            <person name="Ji J."/>
            <person name="Jenkins J."/>
            <person name="Williams M."/>
            <person name="Shu S."/>
            <person name="Plott C."/>
            <person name="Barry K."/>
            <person name="Rajasekar S."/>
            <person name="Grimwood J."/>
            <person name="Han X."/>
            <person name="Sun S."/>
            <person name="Hou Z."/>
            <person name="He W."/>
            <person name="Dai G."/>
            <person name="Sun C."/>
            <person name="Schmutz J."/>
            <person name="Leebens-Mack J.H."/>
            <person name="Li F.W."/>
            <person name="Wang L."/>
        </authorList>
    </citation>
    <scope>NUCLEOTIDE SEQUENCE [LARGE SCALE GENOMIC DNA]</scope>
    <source>
        <strain evidence="2">cv. PW_Plant_1</strain>
    </source>
</reference>
<proteinExistence type="predicted"/>
<evidence type="ECO:0000313" key="2">
    <source>
        <dbReference type="Proteomes" id="UP001162992"/>
    </source>
</evidence>
<protein>
    <submittedName>
        <fullName evidence="1">Uncharacterized protein</fullName>
    </submittedName>
</protein>
<organism evidence="1 2">
    <name type="scientific">Diphasiastrum complanatum</name>
    <name type="common">Issler's clubmoss</name>
    <name type="synonym">Lycopodium complanatum</name>
    <dbReference type="NCBI Taxonomy" id="34168"/>
    <lineage>
        <taxon>Eukaryota</taxon>
        <taxon>Viridiplantae</taxon>
        <taxon>Streptophyta</taxon>
        <taxon>Embryophyta</taxon>
        <taxon>Tracheophyta</taxon>
        <taxon>Lycopodiopsida</taxon>
        <taxon>Lycopodiales</taxon>
        <taxon>Lycopodiaceae</taxon>
        <taxon>Lycopodioideae</taxon>
        <taxon>Diphasiastrum</taxon>
    </lineage>
</organism>
<gene>
    <name evidence="1" type="ORF">O6H91_03G111600</name>
</gene>